<evidence type="ECO:0000313" key="2">
    <source>
        <dbReference type="Proteomes" id="UP000054977"/>
    </source>
</evidence>
<dbReference type="Gene3D" id="3.10.129.10">
    <property type="entry name" value="Hotdog Thioesterase"/>
    <property type="match status" value="1"/>
</dbReference>
<gene>
    <name evidence="1" type="ORF">AWB65_05047</name>
</gene>
<dbReference type="GO" id="GO:0019171">
    <property type="term" value="F:(3R)-hydroxyacyl-[acyl-carrier-protein] dehydratase activity"/>
    <property type="evidence" value="ECO:0007669"/>
    <property type="project" value="TreeGrafter"/>
</dbReference>
<dbReference type="AlphaFoldDB" id="A0A158ILR7"/>
<dbReference type="EMBL" id="FCNW02000037">
    <property type="protein sequence ID" value="SAL57498.1"/>
    <property type="molecule type" value="Genomic_DNA"/>
</dbReference>
<dbReference type="Proteomes" id="UP000054977">
    <property type="component" value="Unassembled WGS sequence"/>
</dbReference>
<dbReference type="InterPro" id="IPR029069">
    <property type="entry name" value="HotDog_dom_sf"/>
</dbReference>
<protein>
    <submittedName>
        <fullName evidence="1">Acyl-CoA dehydrogenase</fullName>
    </submittedName>
</protein>
<keyword evidence="2" id="KW-1185">Reference proteome</keyword>
<name>A0A158ILR7_9BURK</name>
<dbReference type="PANTHER" id="PTHR28152:SF1">
    <property type="entry name" value="HYDROXYACYL-THIOESTER DEHYDRATASE TYPE 2, MITOCHONDRIAL"/>
    <property type="match status" value="1"/>
</dbReference>
<dbReference type="STRING" id="326474.AWB65_05047"/>
<dbReference type="InterPro" id="IPR052741">
    <property type="entry name" value="Mitochondrial_HTD2"/>
</dbReference>
<sequence>MLLFRYSAVTFNGHRIHYDKPYVTGIEGYPGLVVHGPLIATLLMDLIRRNRPEARVLDFAFKAIRPSFAGNALTLCGRLSPDGKTAELWAKDHEGWLTMSARATLA</sequence>
<accession>A0A158ILR7</accession>
<proteinExistence type="predicted"/>
<dbReference type="PANTHER" id="PTHR28152">
    <property type="entry name" value="HYDROXYACYL-THIOESTER DEHYDRATASE TYPE 2, MITOCHONDRIAL"/>
    <property type="match status" value="1"/>
</dbReference>
<organism evidence="1 2">
    <name type="scientific">Caballeronia humi</name>
    <dbReference type="NCBI Taxonomy" id="326474"/>
    <lineage>
        <taxon>Bacteria</taxon>
        <taxon>Pseudomonadati</taxon>
        <taxon>Pseudomonadota</taxon>
        <taxon>Betaproteobacteria</taxon>
        <taxon>Burkholderiales</taxon>
        <taxon>Burkholderiaceae</taxon>
        <taxon>Caballeronia</taxon>
    </lineage>
</organism>
<evidence type="ECO:0000313" key="1">
    <source>
        <dbReference type="EMBL" id="SAL57498.1"/>
    </source>
</evidence>
<reference evidence="1" key="1">
    <citation type="submission" date="2016-01" db="EMBL/GenBank/DDBJ databases">
        <authorList>
            <person name="Peeters C."/>
        </authorList>
    </citation>
    <scope>NUCLEOTIDE SEQUENCE [LARGE SCALE GENOMIC DNA]</scope>
    <source>
        <strain evidence="1">LMG 22934</strain>
    </source>
</reference>
<dbReference type="SUPFAM" id="SSF54637">
    <property type="entry name" value="Thioesterase/thiol ester dehydrase-isomerase"/>
    <property type="match status" value="1"/>
</dbReference>
<comment type="caution">
    <text evidence="1">The sequence shown here is derived from an EMBL/GenBank/DDBJ whole genome shotgun (WGS) entry which is preliminary data.</text>
</comment>